<comment type="caution">
    <text evidence="2">The sequence shown here is derived from an EMBL/GenBank/DDBJ whole genome shotgun (WGS) entry which is preliminary data.</text>
</comment>
<feature type="domain" description="NmrA-like" evidence="1">
    <location>
        <begin position="4"/>
        <end position="256"/>
    </location>
</feature>
<gene>
    <name evidence="2" type="primary">galE</name>
    <name evidence="2" type="ORF">AHMF7616_00948</name>
</gene>
<dbReference type="Gene3D" id="3.90.25.10">
    <property type="entry name" value="UDP-galactose 4-epimerase, domain 1"/>
    <property type="match status" value="1"/>
</dbReference>
<dbReference type="SUPFAM" id="SSF51735">
    <property type="entry name" value="NAD(P)-binding Rossmann-fold domains"/>
    <property type="match status" value="1"/>
</dbReference>
<dbReference type="InterPro" id="IPR036291">
    <property type="entry name" value="NAD(P)-bd_dom_sf"/>
</dbReference>
<keyword evidence="3" id="KW-1185">Reference proteome</keyword>
<accession>A0A369QFM3</accession>
<evidence type="ECO:0000313" key="2">
    <source>
        <dbReference type="EMBL" id="RDC62355.1"/>
    </source>
</evidence>
<evidence type="ECO:0000313" key="3">
    <source>
        <dbReference type="Proteomes" id="UP000253919"/>
    </source>
</evidence>
<dbReference type="InterPro" id="IPR051604">
    <property type="entry name" value="Ergot_Alk_Oxidoreductase"/>
</dbReference>
<dbReference type="AlphaFoldDB" id="A0A369QFM3"/>
<dbReference type="OrthoDB" id="2149806at2"/>
<dbReference type="Pfam" id="PF05368">
    <property type="entry name" value="NmrA"/>
    <property type="match status" value="1"/>
</dbReference>
<reference evidence="2 3" key="1">
    <citation type="submission" date="2018-04" db="EMBL/GenBank/DDBJ databases">
        <title>Adhaeribacter sp. HMF7616 genome sequencing and assembly.</title>
        <authorList>
            <person name="Kang H."/>
            <person name="Kang J."/>
            <person name="Cha I."/>
            <person name="Kim H."/>
            <person name="Joh K."/>
        </authorList>
    </citation>
    <scope>NUCLEOTIDE SEQUENCE [LARGE SCALE GENOMIC DNA]</scope>
    <source>
        <strain evidence="2 3">HMF7616</strain>
    </source>
</reference>
<dbReference type="InterPro" id="IPR008030">
    <property type="entry name" value="NmrA-like"/>
</dbReference>
<dbReference type="Proteomes" id="UP000253919">
    <property type="component" value="Unassembled WGS sequence"/>
</dbReference>
<dbReference type="GO" id="GO:0003978">
    <property type="term" value="F:UDP-glucose 4-epimerase activity"/>
    <property type="evidence" value="ECO:0007669"/>
    <property type="project" value="UniProtKB-EC"/>
</dbReference>
<sequence length="296" mass="31977">MKYVVTGSLGHISKPLAQHLIQAGHQVTIISSKPDKVAAIEKLGAAAAVGSVEDTAFLIKTFTGADAVYTMVPPYFTTSGWREYIAQVGKNYAEAIRATGVKHVVNLSSIGAHMPEGCGPVSGVYHVEEALNALENVNVKHLRPGYFYYNFLNNAAMAKHMGILGGNFGEETKMVLVDTGDIAKAAAEELLNLDFTGKSIRYIVSDERTTSEIAAILGQAVGKPDLHWVDFTDEDTLAAMVQNGLPEEMAKNYTEMGAAMRNGSMFAEYRQQENPPISQTKLESFGPVFAQAYAHA</sequence>
<evidence type="ECO:0000259" key="1">
    <source>
        <dbReference type="Pfam" id="PF05368"/>
    </source>
</evidence>
<name>A0A369QFM3_9BACT</name>
<dbReference type="PANTHER" id="PTHR43162">
    <property type="match status" value="1"/>
</dbReference>
<dbReference type="PANTHER" id="PTHR43162:SF1">
    <property type="entry name" value="PRESTALK A DIFFERENTIATION PROTEIN A"/>
    <property type="match status" value="1"/>
</dbReference>
<dbReference type="EMBL" id="QASA01000001">
    <property type="protein sequence ID" value="RDC62355.1"/>
    <property type="molecule type" value="Genomic_DNA"/>
</dbReference>
<dbReference type="Gene3D" id="3.40.50.720">
    <property type="entry name" value="NAD(P)-binding Rossmann-like Domain"/>
    <property type="match status" value="1"/>
</dbReference>
<proteinExistence type="predicted"/>
<keyword evidence="2" id="KW-0413">Isomerase</keyword>
<protein>
    <submittedName>
        <fullName evidence="2">UDP-glucose 4-epimerase</fullName>
        <ecNumber evidence="2">5.1.3.2</ecNumber>
    </submittedName>
</protein>
<dbReference type="RefSeq" id="WP_115371810.1">
    <property type="nucleotide sequence ID" value="NZ_QASA01000001.1"/>
</dbReference>
<dbReference type="EC" id="5.1.3.2" evidence="2"/>
<organism evidence="2 3">
    <name type="scientific">Adhaeribacter pallidiroseus</name>
    <dbReference type="NCBI Taxonomy" id="2072847"/>
    <lineage>
        <taxon>Bacteria</taxon>
        <taxon>Pseudomonadati</taxon>
        <taxon>Bacteroidota</taxon>
        <taxon>Cytophagia</taxon>
        <taxon>Cytophagales</taxon>
        <taxon>Hymenobacteraceae</taxon>
        <taxon>Adhaeribacter</taxon>
    </lineage>
</organism>